<gene>
    <name evidence="1" type="ORF">MM415B04169_0009</name>
</gene>
<reference evidence="1" key="1">
    <citation type="submission" date="2020-03" db="EMBL/GenBank/DDBJ databases">
        <title>The deep terrestrial virosphere.</title>
        <authorList>
            <person name="Holmfeldt K."/>
            <person name="Nilsson E."/>
            <person name="Simone D."/>
            <person name="Lopez-Fernandez M."/>
            <person name="Wu X."/>
            <person name="de Brujin I."/>
            <person name="Lundin D."/>
            <person name="Andersson A."/>
            <person name="Bertilsson S."/>
            <person name="Dopson M."/>
        </authorList>
    </citation>
    <scope>NUCLEOTIDE SEQUENCE</scope>
    <source>
        <strain evidence="1">MM415B04169</strain>
    </source>
</reference>
<organism evidence="1">
    <name type="scientific">viral metagenome</name>
    <dbReference type="NCBI Taxonomy" id="1070528"/>
    <lineage>
        <taxon>unclassified sequences</taxon>
        <taxon>metagenomes</taxon>
        <taxon>organismal metagenomes</taxon>
    </lineage>
</organism>
<proteinExistence type="predicted"/>
<dbReference type="AlphaFoldDB" id="A0A6M3LFR8"/>
<sequence length="64" mass="7863">MEWTKERPTVPGWYWQKRVWPTWDSGPNEIVYLRIYRGKLCQQNWEPDWDNYAWAGPIPEPENP</sequence>
<dbReference type="EMBL" id="MT143165">
    <property type="protein sequence ID" value="QJA93640.1"/>
    <property type="molecule type" value="Genomic_DNA"/>
</dbReference>
<name>A0A6M3LFR8_9ZZZZ</name>
<evidence type="ECO:0000313" key="1">
    <source>
        <dbReference type="EMBL" id="QJA93640.1"/>
    </source>
</evidence>
<accession>A0A6M3LFR8</accession>
<protein>
    <submittedName>
        <fullName evidence="1">Uncharacterized protein</fullName>
    </submittedName>
</protein>